<comment type="caution">
    <text evidence="2">The sequence shown here is derived from an EMBL/GenBank/DDBJ whole genome shotgun (WGS) entry which is preliminary data.</text>
</comment>
<dbReference type="SUPFAM" id="SSF51735">
    <property type="entry name" value="NAD(P)-binding Rossmann-fold domains"/>
    <property type="match status" value="1"/>
</dbReference>
<keyword evidence="3" id="KW-1185">Reference proteome</keyword>
<dbReference type="Proteomes" id="UP001596432">
    <property type="component" value="Unassembled WGS sequence"/>
</dbReference>
<protein>
    <submittedName>
        <fullName evidence="2">Sugar nucleotide-binding protein</fullName>
    </submittedName>
</protein>
<dbReference type="RefSeq" id="WP_274324753.1">
    <property type="nucleotide sequence ID" value="NZ_CP118158.1"/>
</dbReference>
<dbReference type="InterPro" id="IPR029903">
    <property type="entry name" value="RmlD-like-bd"/>
</dbReference>
<dbReference type="GeneID" id="78819406"/>
<accession>A0ABD5XVT1</accession>
<organism evidence="2 3">
    <name type="scientific">Halosimplex aquaticum</name>
    <dbReference type="NCBI Taxonomy" id="3026162"/>
    <lineage>
        <taxon>Archaea</taxon>
        <taxon>Methanobacteriati</taxon>
        <taxon>Methanobacteriota</taxon>
        <taxon>Stenosarchaea group</taxon>
        <taxon>Halobacteria</taxon>
        <taxon>Halobacteriales</taxon>
        <taxon>Haloarculaceae</taxon>
        <taxon>Halosimplex</taxon>
    </lineage>
</organism>
<evidence type="ECO:0000313" key="2">
    <source>
        <dbReference type="EMBL" id="MFC7139155.1"/>
    </source>
</evidence>
<feature type="domain" description="RmlD-like substrate binding" evidence="1">
    <location>
        <begin position="4"/>
        <end position="278"/>
    </location>
</feature>
<sequence>MTETVLVVGASGYLGRSVAERLHERGYRVVGTYCSSPAPTASVQFDFWTDDVGPLLEDHGVDTVVYAAANEYGGDVDTGESGVDDPFDARAERFAADCAGRRVVYVSSAAVFDGTGRRYAESDPRSPPDQYGHRLATFEDAFDEHCADSVAVRSSYLFGFSRGRLDHRLARTREHLERDEPIAYFTDMYKSPILVTELAEAIATLAGGEATGVLHAPAPRISVYEFHCEAMRALGYDPGPIERDAIPPEMDVAPDTSLSSDRFESLVGFEPSAVAPALRSQRGGTASE</sequence>
<dbReference type="Pfam" id="PF04321">
    <property type="entry name" value="RmlD_sub_bind"/>
    <property type="match status" value="1"/>
</dbReference>
<dbReference type="InterPro" id="IPR036291">
    <property type="entry name" value="NAD(P)-bd_dom_sf"/>
</dbReference>
<dbReference type="AlphaFoldDB" id="A0ABD5XVT1"/>
<dbReference type="PANTHER" id="PTHR43242">
    <property type="entry name" value="NAD(P)-BINDING ROSSMANN-FOLD SUPERFAMILY PROTEIN"/>
    <property type="match status" value="1"/>
</dbReference>
<reference evidence="2 3" key="1">
    <citation type="journal article" date="2019" name="Int. J. Syst. Evol. Microbiol.">
        <title>The Global Catalogue of Microorganisms (GCM) 10K type strain sequencing project: providing services to taxonomists for standard genome sequencing and annotation.</title>
        <authorList>
            <consortium name="The Broad Institute Genomics Platform"/>
            <consortium name="The Broad Institute Genome Sequencing Center for Infectious Disease"/>
            <person name="Wu L."/>
            <person name="Ma J."/>
        </authorList>
    </citation>
    <scope>NUCLEOTIDE SEQUENCE [LARGE SCALE GENOMIC DNA]</scope>
    <source>
        <strain evidence="2 3">XZYJT29</strain>
    </source>
</reference>
<proteinExistence type="predicted"/>
<gene>
    <name evidence="2" type="ORF">ACFQMA_04795</name>
</gene>
<dbReference type="PANTHER" id="PTHR43242:SF1">
    <property type="entry name" value="NAD(P)-BINDING ROSSMANN-FOLD SUPERFAMILY PROTEIN"/>
    <property type="match status" value="1"/>
</dbReference>
<dbReference type="Gene3D" id="3.40.50.720">
    <property type="entry name" value="NAD(P)-binding Rossmann-like Domain"/>
    <property type="match status" value="1"/>
</dbReference>
<dbReference type="EMBL" id="JBHTAS010000001">
    <property type="protein sequence ID" value="MFC7139155.1"/>
    <property type="molecule type" value="Genomic_DNA"/>
</dbReference>
<evidence type="ECO:0000313" key="3">
    <source>
        <dbReference type="Proteomes" id="UP001596432"/>
    </source>
</evidence>
<evidence type="ECO:0000259" key="1">
    <source>
        <dbReference type="Pfam" id="PF04321"/>
    </source>
</evidence>
<name>A0ABD5XVT1_9EURY</name>